<feature type="chain" id="PRO_5011629840" evidence="4">
    <location>
        <begin position="35"/>
        <end position="361"/>
    </location>
</feature>
<comment type="similarity">
    <text evidence="2">Belongs to the bacterial solute-binding protein 2 family.</text>
</comment>
<sequence length="361" mass="41313">MDIKIQYIGFFHLTHRMKLLLVTCLLCVSYSAGSSTHVVNDTEFKSLIEHVSPFPVLHQKKAIRIAIVYPGFQVSDYWQRSLSALRGRLDDLGIDYTLDIRFTKPHVEQDRQEVQIMELLERDPDYLVYTINSIRQQRMVEALLQRAKPKIIIQNLTRPIVDWYDVQPLIYIGFDHAEGAKKLAEYFKQRFPEDSEYGIVFWGKGVVSDERGLTFEREIGSYHQLKISYFTEESRAKAKLSVLAMLKKYPNLKYIYASATDIAFGALDALNELGRSDVAINGWGGGLAELDAFKEGLLDVVLMRVNDQSGIAMAEAIRLDMLGKSVPKVFSGDFRLLTKDMEESLIERYIKEAFVYSGGKR</sequence>
<accession>A0A1I2NWK8</accession>
<comment type="subcellular location">
    <subcellularLocation>
        <location evidence="1">Cell envelope</location>
    </subcellularLocation>
</comment>
<protein>
    <submittedName>
        <fullName evidence="6">Autoinducer 2-binding protein LuxP</fullName>
    </submittedName>
</protein>
<dbReference type="SUPFAM" id="SSF53822">
    <property type="entry name" value="Periplasmic binding protein-like I"/>
    <property type="match status" value="1"/>
</dbReference>
<proteinExistence type="inferred from homology"/>
<evidence type="ECO:0000313" key="6">
    <source>
        <dbReference type="EMBL" id="SFG07249.1"/>
    </source>
</evidence>
<dbReference type="GO" id="GO:0055085">
    <property type="term" value="P:transmembrane transport"/>
    <property type="evidence" value="ECO:0007669"/>
    <property type="project" value="UniProtKB-ARBA"/>
</dbReference>
<dbReference type="PANTHER" id="PTHR46847">
    <property type="entry name" value="D-ALLOSE-BINDING PERIPLASMIC PROTEIN-RELATED"/>
    <property type="match status" value="1"/>
</dbReference>
<evidence type="ECO:0000256" key="3">
    <source>
        <dbReference type="ARBA" id="ARBA00022729"/>
    </source>
</evidence>
<dbReference type="PANTHER" id="PTHR46847:SF1">
    <property type="entry name" value="D-ALLOSE-BINDING PERIPLASMIC PROTEIN-RELATED"/>
    <property type="match status" value="1"/>
</dbReference>
<evidence type="ECO:0000256" key="1">
    <source>
        <dbReference type="ARBA" id="ARBA00004196"/>
    </source>
</evidence>
<feature type="domain" description="Periplasmic binding protein" evidence="5">
    <location>
        <begin position="65"/>
        <end position="318"/>
    </location>
</feature>
<organism evidence="6 7">
    <name type="scientific">Neptunomonas qingdaonensis</name>
    <dbReference type="NCBI Taxonomy" id="1045558"/>
    <lineage>
        <taxon>Bacteria</taxon>
        <taxon>Pseudomonadati</taxon>
        <taxon>Pseudomonadota</taxon>
        <taxon>Gammaproteobacteria</taxon>
        <taxon>Oceanospirillales</taxon>
        <taxon>Oceanospirillaceae</taxon>
        <taxon>Neptunomonas</taxon>
    </lineage>
</organism>
<evidence type="ECO:0000259" key="5">
    <source>
        <dbReference type="Pfam" id="PF13407"/>
    </source>
</evidence>
<gene>
    <name evidence="6" type="ORF">SAMN05216175_103114</name>
</gene>
<dbReference type="AlphaFoldDB" id="A0A1I2NWK8"/>
<evidence type="ECO:0000313" key="7">
    <source>
        <dbReference type="Proteomes" id="UP000198623"/>
    </source>
</evidence>
<keyword evidence="3 4" id="KW-0732">Signal</keyword>
<dbReference type="RefSeq" id="WP_090725570.1">
    <property type="nucleotide sequence ID" value="NZ_FOOU01000003.1"/>
</dbReference>
<dbReference type="InterPro" id="IPR025997">
    <property type="entry name" value="SBP_2_dom"/>
</dbReference>
<name>A0A1I2NWK8_9GAMM</name>
<dbReference type="GO" id="GO:0030313">
    <property type="term" value="C:cell envelope"/>
    <property type="evidence" value="ECO:0007669"/>
    <property type="project" value="UniProtKB-SubCell"/>
</dbReference>
<dbReference type="OrthoDB" id="9784024at2"/>
<evidence type="ECO:0000256" key="4">
    <source>
        <dbReference type="SAM" id="SignalP"/>
    </source>
</evidence>
<dbReference type="Pfam" id="PF13407">
    <property type="entry name" value="Peripla_BP_4"/>
    <property type="match status" value="1"/>
</dbReference>
<keyword evidence="7" id="KW-1185">Reference proteome</keyword>
<dbReference type="InterPro" id="IPR028082">
    <property type="entry name" value="Peripla_BP_I"/>
</dbReference>
<dbReference type="Gene3D" id="3.40.50.2300">
    <property type="match status" value="2"/>
</dbReference>
<evidence type="ECO:0000256" key="2">
    <source>
        <dbReference type="ARBA" id="ARBA00007639"/>
    </source>
</evidence>
<dbReference type="EMBL" id="FOOU01000003">
    <property type="protein sequence ID" value="SFG07249.1"/>
    <property type="molecule type" value="Genomic_DNA"/>
</dbReference>
<feature type="signal peptide" evidence="4">
    <location>
        <begin position="1"/>
        <end position="34"/>
    </location>
</feature>
<reference evidence="7" key="1">
    <citation type="submission" date="2016-10" db="EMBL/GenBank/DDBJ databases">
        <authorList>
            <person name="Varghese N."/>
            <person name="Submissions S."/>
        </authorList>
    </citation>
    <scope>NUCLEOTIDE SEQUENCE [LARGE SCALE GENOMIC DNA]</scope>
    <source>
        <strain evidence="7">CGMCC 1.10971</strain>
    </source>
</reference>
<dbReference type="STRING" id="1045558.SAMN05216175_103114"/>
<dbReference type="GO" id="GO:0030246">
    <property type="term" value="F:carbohydrate binding"/>
    <property type="evidence" value="ECO:0007669"/>
    <property type="project" value="UniProtKB-ARBA"/>
</dbReference>
<dbReference type="Proteomes" id="UP000198623">
    <property type="component" value="Unassembled WGS sequence"/>
</dbReference>